<dbReference type="OrthoDB" id="6908416at2"/>
<dbReference type="AlphaFoldDB" id="A0A1A9F4P0"/>
<dbReference type="Proteomes" id="UP000078070">
    <property type="component" value="Chromosome"/>
</dbReference>
<evidence type="ECO:0000256" key="1">
    <source>
        <dbReference type="SAM" id="SignalP"/>
    </source>
</evidence>
<name>A0A1A9F4P0_9GAMM</name>
<proteinExistence type="predicted"/>
<dbReference type="EMBL" id="CP015839">
    <property type="protein sequence ID" value="ANG64683.1"/>
    <property type="molecule type" value="Genomic_DNA"/>
</dbReference>
<dbReference type="KEGG" id="mars:A8C75_20850"/>
<dbReference type="RefSeq" id="WP_067386281.1">
    <property type="nucleotide sequence ID" value="NZ_CP015839.1"/>
</dbReference>
<reference evidence="3" key="1">
    <citation type="submission" date="2016-05" db="EMBL/GenBank/DDBJ databases">
        <authorList>
            <person name="Baek K."/>
            <person name="Yang S.-J."/>
        </authorList>
    </citation>
    <scope>NUCLEOTIDE SEQUENCE [LARGE SCALE GENOMIC DNA]</scope>
    <source>
        <strain evidence="3">ST58-10</strain>
    </source>
</reference>
<organism evidence="2 3">
    <name type="scientific">Marinobacterium aestuarii</name>
    <dbReference type="NCBI Taxonomy" id="1821621"/>
    <lineage>
        <taxon>Bacteria</taxon>
        <taxon>Pseudomonadati</taxon>
        <taxon>Pseudomonadota</taxon>
        <taxon>Gammaproteobacteria</taxon>
        <taxon>Oceanospirillales</taxon>
        <taxon>Oceanospirillaceae</taxon>
        <taxon>Marinobacterium</taxon>
    </lineage>
</organism>
<protein>
    <submittedName>
        <fullName evidence="2">Uncharacterized protein</fullName>
    </submittedName>
</protein>
<feature type="signal peptide" evidence="1">
    <location>
        <begin position="1"/>
        <end position="21"/>
    </location>
</feature>
<accession>A0A1A9F4P0</accession>
<keyword evidence="3" id="KW-1185">Reference proteome</keyword>
<feature type="chain" id="PRO_5008386732" evidence="1">
    <location>
        <begin position="22"/>
        <end position="100"/>
    </location>
</feature>
<evidence type="ECO:0000313" key="3">
    <source>
        <dbReference type="Proteomes" id="UP000078070"/>
    </source>
</evidence>
<gene>
    <name evidence="2" type="ORF">A8C75_20850</name>
</gene>
<sequence>MKSTIAVCATLALLLAGSAQANHCDADLADAEQAIGTAAVTLEPNALDAADALVDHAITACEAEEDQLATAEPDSPMADPDYVTVGQSMLINATQLASGN</sequence>
<evidence type="ECO:0000313" key="2">
    <source>
        <dbReference type="EMBL" id="ANG64683.1"/>
    </source>
</evidence>
<reference evidence="2 3" key="2">
    <citation type="journal article" date="2018" name="Int. J. Syst. Evol. Microbiol.">
        <title>Marinobacterium aestuarii sp. nov., a benzene-degrading marine bacterium isolated from estuary sediment.</title>
        <authorList>
            <person name="Bae S.S."/>
            <person name="Jung J."/>
            <person name="Chung D."/>
            <person name="Baek K."/>
        </authorList>
    </citation>
    <scope>NUCLEOTIDE SEQUENCE [LARGE SCALE GENOMIC DNA]</scope>
    <source>
        <strain evidence="2 3">ST58-10</strain>
    </source>
</reference>
<keyword evidence="1" id="KW-0732">Signal</keyword>